<dbReference type="Proteomes" id="UP000032305">
    <property type="component" value="Unassembled WGS sequence"/>
</dbReference>
<sequence length="280" mass="29614">MDHEPKNPRDPVPPSPTGEQMGAGGIAGEIAGGAEDALSRLGAVERRLHARAYHHWVSLSGEARFPSIRALDTEAIGDFAANSVLLDFRGDRIDPAIAYIGQALREECGTAARPARIGELPGESLLTRLTRHFDHVLADQAPAGFEAEFVNARGRMTLYRGILLPYSSDGLMIDFIHGVLSWKELADPLLQAALDSELMDSAAGEIKAPPPGSAAALWNAPPSSSGEEARTIATISWPTDAQPGTPVVMVGRVAEDGSVSISGTVVGDARLAERVLRASQ</sequence>
<evidence type="ECO:0008006" key="4">
    <source>
        <dbReference type="Google" id="ProtNLM"/>
    </source>
</evidence>
<accession>A0A0A1W5G0</accession>
<dbReference type="eggNOG" id="COG5388">
    <property type="taxonomic scope" value="Bacteria"/>
</dbReference>
<organism evidence="2 3">
    <name type="scientific">Sphingomonas parapaucimobilis NBRC 15100</name>
    <dbReference type="NCBI Taxonomy" id="1219049"/>
    <lineage>
        <taxon>Bacteria</taxon>
        <taxon>Pseudomonadati</taxon>
        <taxon>Pseudomonadota</taxon>
        <taxon>Alphaproteobacteria</taxon>
        <taxon>Sphingomonadales</taxon>
        <taxon>Sphingomonadaceae</taxon>
        <taxon>Sphingomonas</taxon>
    </lineage>
</organism>
<evidence type="ECO:0000313" key="2">
    <source>
        <dbReference type="EMBL" id="GAM00356.1"/>
    </source>
</evidence>
<evidence type="ECO:0000256" key="1">
    <source>
        <dbReference type="SAM" id="MobiDB-lite"/>
    </source>
</evidence>
<dbReference type="EMBL" id="BBPI01000030">
    <property type="protein sequence ID" value="GAM00356.1"/>
    <property type="molecule type" value="Genomic_DNA"/>
</dbReference>
<dbReference type="AlphaFoldDB" id="A0A0A1W5G0"/>
<evidence type="ECO:0000313" key="3">
    <source>
        <dbReference type="Proteomes" id="UP000032305"/>
    </source>
</evidence>
<protein>
    <recommendedName>
        <fullName evidence="4">PAS domain-containing protein</fullName>
    </recommendedName>
</protein>
<name>A0A0A1W5G0_9SPHN</name>
<gene>
    <name evidence="2" type="ORF">SP5_030_00540</name>
</gene>
<proteinExistence type="predicted"/>
<comment type="caution">
    <text evidence="2">The sequence shown here is derived from an EMBL/GenBank/DDBJ whole genome shotgun (WGS) entry which is preliminary data.</text>
</comment>
<reference evidence="2 3" key="1">
    <citation type="submission" date="2014-11" db="EMBL/GenBank/DDBJ databases">
        <title>Whole genome shotgun sequence of Sphingomonas parapaucimobilis NBRC 15100.</title>
        <authorList>
            <person name="Katano-Makiyama Y."/>
            <person name="Hosoyama A."/>
            <person name="Hashimoto M."/>
            <person name="Hosoyama Y."/>
            <person name="Noguchi M."/>
            <person name="Numata M."/>
            <person name="Tsuchikane K."/>
            <person name="Hirakata S."/>
            <person name="Uohara A."/>
            <person name="Shimodaira J."/>
            <person name="Ohji S."/>
            <person name="Ichikawa N."/>
            <person name="Kimura A."/>
            <person name="Yamazoe A."/>
            <person name="Fujita N."/>
        </authorList>
    </citation>
    <scope>NUCLEOTIDE SEQUENCE [LARGE SCALE GENOMIC DNA]</scope>
    <source>
        <strain evidence="2 3">NBRC 15100</strain>
    </source>
</reference>
<keyword evidence="3" id="KW-1185">Reference proteome</keyword>
<feature type="region of interest" description="Disordered" evidence="1">
    <location>
        <begin position="1"/>
        <end position="27"/>
    </location>
</feature>